<dbReference type="STRING" id="1848.SAMN05443637_12957"/>
<gene>
    <name evidence="2" type="ORF">SAMN05443637_12957</name>
</gene>
<evidence type="ECO:0000256" key="1">
    <source>
        <dbReference type="SAM" id="MobiDB-lite"/>
    </source>
</evidence>
<name>A0A1M7ARJ4_PSETH</name>
<proteinExistence type="predicted"/>
<protein>
    <submittedName>
        <fullName evidence="2">Uncharacterized protein</fullName>
    </submittedName>
</protein>
<feature type="region of interest" description="Disordered" evidence="1">
    <location>
        <begin position="79"/>
        <end position="106"/>
    </location>
</feature>
<dbReference type="Proteomes" id="UP000184363">
    <property type="component" value="Unassembled WGS sequence"/>
</dbReference>
<keyword evidence="3" id="KW-1185">Reference proteome</keyword>
<dbReference type="EMBL" id="FRAP01000029">
    <property type="protein sequence ID" value="SHL45343.1"/>
    <property type="molecule type" value="Genomic_DNA"/>
</dbReference>
<reference evidence="2 3" key="1">
    <citation type="submission" date="2016-11" db="EMBL/GenBank/DDBJ databases">
        <authorList>
            <person name="Jaros S."/>
            <person name="Januszkiewicz K."/>
            <person name="Wedrychowicz H."/>
        </authorList>
    </citation>
    <scope>NUCLEOTIDE SEQUENCE [LARGE SCALE GENOMIC DNA]</scope>
    <source>
        <strain evidence="2 3">DSM 43832</strain>
    </source>
</reference>
<accession>A0A1M7ARJ4</accession>
<organism evidence="2 3">
    <name type="scientific">Pseudonocardia thermophila</name>
    <dbReference type="NCBI Taxonomy" id="1848"/>
    <lineage>
        <taxon>Bacteria</taxon>
        <taxon>Bacillati</taxon>
        <taxon>Actinomycetota</taxon>
        <taxon>Actinomycetes</taxon>
        <taxon>Pseudonocardiales</taxon>
        <taxon>Pseudonocardiaceae</taxon>
        <taxon>Pseudonocardia</taxon>
    </lineage>
</organism>
<evidence type="ECO:0000313" key="2">
    <source>
        <dbReference type="EMBL" id="SHL45343.1"/>
    </source>
</evidence>
<dbReference type="AlphaFoldDB" id="A0A1M7ARJ4"/>
<evidence type="ECO:0000313" key="3">
    <source>
        <dbReference type="Proteomes" id="UP000184363"/>
    </source>
</evidence>
<feature type="compositionally biased region" description="Polar residues" evidence="1">
    <location>
        <begin position="95"/>
        <end position="106"/>
    </location>
</feature>
<sequence>LVNAVFVGRTDDAEAQADALRLLKVPTGVGYEQMLGTLSPDGRDREFVFADGHGGVETIRVDLSAPHLTHLRAALDTTPATTEAETVHELPTWPGTRTPQVSRDLP</sequence>
<feature type="non-terminal residue" evidence="2">
    <location>
        <position position="1"/>
    </location>
</feature>